<evidence type="ECO:0000313" key="2">
    <source>
        <dbReference type="EMBL" id="GJU04419.1"/>
    </source>
</evidence>
<dbReference type="EMBL" id="BQNB010021247">
    <property type="protein sequence ID" value="GJU04419.1"/>
    <property type="molecule type" value="Genomic_DNA"/>
</dbReference>
<feature type="region of interest" description="Disordered" evidence="1">
    <location>
        <begin position="532"/>
        <end position="555"/>
    </location>
</feature>
<dbReference type="Proteomes" id="UP001151760">
    <property type="component" value="Unassembled WGS sequence"/>
</dbReference>
<reference evidence="2" key="2">
    <citation type="submission" date="2022-01" db="EMBL/GenBank/DDBJ databases">
        <authorList>
            <person name="Yamashiro T."/>
            <person name="Shiraishi A."/>
            <person name="Satake H."/>
            <person name="Nakayama K."/>
        </authorList>
    </citation>
    <scope>NUCLEOTIDE SEQUENCE</scope>
</reference>
<evidence type="ECO:0000313" key="3">
    <source>
        <dbReference type="Proteomes" id="UP001151760"/>
    </source>
</evidence>
<feature type="compositionally biased region" description="Polar residues" evidence="1">
    <location>
        <begin position="332"/>
        <end position="343"/>
    </location>
</feature>
<dbReference type="InterPro" id="IPR006912">
    <property type="entry name" value="Harbinger_derived_prot"/>
</dbReference>
<feature type="compositionally biased region" description="Acidic residues" evidence="1">
    <location>
        <begin position="225"/>
        <end position="237"/>
    </location>
</feature>
<name>A0ABQ5IW14_9ASTR</name>
<keyword evidence="3" id="KW-1185">Reference proteome</keyword>
<feature type="region of interest" description="Disordered" evidence="1">
    <location>
        <begin position="206"/>
        <end position="271"/>
    </location>
</feature>
<gene>
    <name evidence="2" type="ORF">Tco_1120849</name>
</gene>
<sequence>MRRKLFNRIVRELTDMYPYFQQTIDVVGRCGIFAFVKYTFGILQLTYGFVPYSLDEYLQIGNKTARDCLVNFCNGIMKLYGHEYLRKPTQPNVENFYAFHEENHGFHSMIGSIDCTKWPWSQFPIGLRGQFHKEGKATEVAFVANDMHYKWGYYLTGGIYPEWLEGNQNLTYGRIHIHTINKGLIKDVLNVTVKGRTHKKDVRIDDQMEENVMKVVDEGEKGESDNEEVESSEEEDNGETRVVDVGGNEHVAESDDRDGGEDEGLRFSRATKVSETFEEDCDSFKALEHGERKMAYGEGLEKETGDNEGDLITEEPSKREFSLASGKDIINDATNRNGLSNNERGLREGPKLLGTHTGPNEDIVGNKGSFRKNSPNEISGSSSIIKVMDKNGIKNIKNYYGCREGNKASEKQNEDLVQDCSINKKDKCKVSPFSLVGSGADRLRKKQKASDERVFEGIEVEMIFNQGKKNKENSESKKKIGRSVMKAIEVAKKTEVVGLGENKKGISDVYKEYHEVQSGLKEIEELIGVSWTRSEEEEKEKELGRDGNKDDESAV</sequence>
<organism evidence="2 3">
    <name type="scientific">Tanacetum coccineum</name>
    <dbReference type="NCBI Taxonomy" id="301880"/>
    <lineage>
        <taxon>Eukaryota</taxon>
        <taxon>Viridiplantae</taxon>
        <taxon>Streptophyta</taxon>
        <taxon>Embryophyta</taxon>
        <taxon>Tracheophyta</taxon>
        <taxon>Spermatophyta</taxon>
        <taxon>Magnoliopsida</taxon>
        <taxon>eudicotyledons</taxon>
        <taxon>Gunneridae</taxon>
        <taxon>Pentapetalae</taxon>
        <taxon>asterids</taxon>
        <taxon>campanulids</taxon>
        <taxon>Asterales</taxon>
        <taxon>Asteraceae</taxon>
        <taxon>Asteroideae</taxon>
        <taxon>Anthemideae</taxon>
        <taxon>Anthemidinae</taxon>
        <taxon>Tanacetum</taxon>
    </lineage>
</organism>
<dbReference type="PANTHER" id="PTHR47150">
    <property type="entry name" value="OS12G0169200 PROTEIN"/>
    <property type="match status" value="1"/>
</dbReference>
<evidence type="ECO:0000256" key="1">
    <source>
        <dbReference type="SAM" id="MobiDB-lite"/>
    </source>
</evidence>
<feature type="compositionally biased region" description="Basic and acidic residues" evidence="1">
    <location>
        <begin position="206"/>
        <end position="224"/>
    </location>
</feature>
<proteinExistence type="predicted"/>
<dbReference type="Pfam" id="PF04827">
    <property type="entry name" value="Plant_tran"/>
    <property type="match status" value="2"/>
</dbReference>
<feature type="compositionally biased region" description="Basic and acidic residues" evidence="1">
    <location>
        <begin position="533"/>
        <end position="555"/>
    </location>
</feature>
<feature type="region of interest" description="Disordered" evidence="1">
    <location>
        <begin position="324"/>
        <end position="377"/>
    </location>
</feature>
<protein>
    <submittedName>
        <fullName evidence="2">Transposon TX1</fullName>
    </submittedName>
</protein>
<comment type="caution">
    <text evidence="2">The sequence shown here is derived from an EMBL/GenBank/DDBJ whole genome shotgun (WGS) entry which is preliminary data.</text>
</comment>
<reference evidence="2" key="1">
    <citation type="journal article" date="2022" name="Int. J. Mol. Sci.">
        <title>Draft Genome of Tanacetum Coccineum: Genomic Comparison of Closely Related Tanacetum-Family Plants.</title>
        <authorList>
            <person name="Yamashiro T."/>
            <person name="Shiraishi A."/>
            <person name="Nakayama K."/>
            <person name="Satake H."/>
        </authorList>
    </citation>
    <scope>NUCLEOTIDE SEQUENCE</scope>
</reference>
<dbReference type="PANTHER" id="PTHR47150:SF4">
    <property type="entry name" value="HARBINGER TRANSPOSASE-DERIVED PROTEIN-RELATED"/>
    <property type="match status" value="1"/>
</dbReference>
<accession>A0ABQ5IW14</accession>